<keyword evidence="1" id="KW-0808">Transferase</keyword>
<dbReference type="InterPro" id="IPR006901">
    <property type="entry name" value="TrmK"/>
</dbReference>
<dbReference type="EMBL" id="JANRHH010000047">
    <property type="protein sequence ID" value="MDN4594823.1"/>
    <property type="molecule type" value="Genomic_DNA"/>
</dbReference>
<dbReference type="Gene3D" id="1.10.287.1890">
    <property type="match status" value="1"/>
</dbReference>
<dbReference type="SUPFAM" id="SSF53335">
    <property type="entry name" value="S-adenosyl-L-methionine-dependent methyltransferases"/>
    <property type="match status" value="1"/>
</dbReference>
<comment type="caution">
    <text evidence="1">The sequence shown here is derived from an EMBL/GenBank/DDBJ whole genome shotgun (WGS) entry which is preliminary data.</text>
</comment>
<organism evidence="1 2">
    <name type="scientific">Polycladomyces subterraneus</name>
    <dbReference type="NCBI Taxonomy" id="1016997"/>
    <lineage>
        <taxon>Bacteria</taxon>
        <taxon>Bacillati</taxon>
        <taxon>Bacillota</taxon>
        <taxon>Bacilli</taxon>
        <taxon>Bacillales</taxon>
        <taxon>Thermoactinomycetaceae</taxon>
        <taxon>Polycladomyces</taxon>
    </lineage>
</organism>
<keyword evidence="1" id="KW-0489">Methyltransferase</keyword>
<dbReference type="Proteomes" id="UP001174196">
    <property type="component" value="Unassembled WGS sequence"/>
</dbReference>
<dbReference type="GO" id="GO:0008168">
    <property type="term" value="F:methyltransferase activity"/>
    <property type="evidence" value="ECO:0007669"/>
    <property type="project" value="UniProtKB-KW"/>
</dbReference>
<dbReference type="GO" id="GO:0032259">
    <property type="term" value="P:methylation"/>
    <property type="evidence" value="ECO:0007669"/>
    <property type="project" value="UniProtKB-KW"/>
</dbReference>
<name>A0ABT8IQ32_9BACL</name>
<keyword evidence="2" id="KW-1185">Reference proteome</keyword>
<dbReference type="Pfam" id="PF04816">
    <property type="entry name" value="TrmK"/>
    <property type="match status" value="1"/>
</dbReference>
<accession>A0ABT8IQ32</accession>
<protein>
    <submittedName>
        <fullName evidence="1">Class I SAM-dependent methyltransferase</fullName>
    </submittedName>
</protein>
<dbReference type="RefSeq" id="WP_301239955.1">
    <property type="nucleotide sequence ID" value="NZ_JANRHH010000047.1"/>
</dbReference>
<dbReference type="InterPro" id="IPR029063">
    <property type="entry name" value="SAM-dependent_MTases_sf"/>
</dbReference>
<reference evidence="1" key="1">
    <citation type="submission" date="2022-08" db="EMBL/GenBank/DDBJ databases">
        <title>Polycladomyces zharkentsis sp. nov., a novel thermophilic CMC and starch-degrading bacterium isolated from a geothermal spring in Kazakhstan.</title>
        <authorList>
            <person name="Mashzhan A."/>
            <person name="Kistaubaeva A."/>
            <person name="Javier-Lopez R."/>
            <person name="Birkeland N.-K."/>
        </authorList>
    </citation>
    <scope>NUCLEOTIDE SEQUENCE</scope>
    <source>
        <strain evidence="1">KSR 13</strain>
    </source>
</reference>
<dbReference type="PANTHER" id="PTHR38451:SF1">
    <property type="entry name" value="TRNA (ADENINE(22)-N(1))-METHYLTRANSFERASE"/>
    <property type="match status" value="1"/>
</dbReference>
<evidence type="ECO:0000313" key="1">
    <source>
        <dbReference type="EMBL" id="MDN4594823.1"/>
    </source>
</evidence>
<sequence>MGNLFASHKRMQGRRANVPLIHFIHITSKAFMDNGIAELSSIRYNGKDEGLLKEDAFMVQPNENAPSVQVSKRLGVIAQKVRPGTVADIGADHALLLIALADSGKLVRGIAGEIHTGPLENARRRVRQAGRQEQIEVRQGDGLSVLRPGEVDAITIAGMGGALIARILEEGKEKLTGVRQLVLQPNTDGRYVRRWLVDNGWALTEEELVEDGGILYEILIAEPGGNPELYHQPPLTSEQLMILGPWLWKRRHPLLKRRIREILEEKQRIADRLQAAKSEEGLKRRAEIAREIEEWRRIEQWGFKDAN</sequence>
<dbReference type="Gene3D" id="3.40.50.150">
    <property type="entry name" value="Vaccinia Virus protein VP39"/>
    <property type="match status" value="1"/>
</dbReference>
<evidence type="ECO:0000313" key="2">
    <source>
        <dbReference type="Proteomes" id="UP001174196"/>
    </source>
</evidence>
<dbReference type="PANTHER" id="PTHR38451">
    <property type="entry name" value="TRNA (ADENINE(22)-N(1))-METHYLTRANSFERASE"/>
    <property type="match status" value="1"/>
</dbReference>
<gene>
    <name evidence="1" type="ORF">NWF35_13180</name>
</gene>
<proteinExistence type="predicted"/>